<evidence type="ECO:0000256" key="4">
    <source>
        <dbReference type="ARBA" id="ARBA00022475"/>
    </source>
</evidence>
<dbReference type="PROSITE" id="PS51257">
    <property type="entry name" value="PROKAR_LIPOPROTEIN"/>
    <property type="match status" value="1"/>
</dbReference>
<organism evidence="15 16">
    <name type="scientific">Nocardia asteroides NBRC 15531</name>
    <dbReference type="NCBI Taxonomy" id="1110697"/>
    <lineage>
        <taxon>Bacteria</taxon>
        <taxon>Bacillati</taxon>
        <taxon>Actinomycetota</taxon>
        <taxon>Actinomycetes</taxon>
        <taxon>Mycobacteriales</taxon>
        <taxon>Nocardiaceae</taxon>
        <taxon>Nocardia</taxon>
    </lineage>
</organism>
<dbReference type="InterPro" id="IPR051820">
    <property type="entry name" value="FAD-binding_MO"/>
</dbReference>
<evidence type="ECO:0000256" key="5">
    <source>
        <dbReference type="ARBA" id="ARBA00022630"/>
    </source>
</evidence>
<evidence type="ECO:0000256" key="7">
    <source>
        <dbReference type="ARBA" id="ARBA00022857"/>
    </source>
</evidence>
<dbReference type="OrthoDB" id="5168853at2"/>
<evidence type="ECO:0000256" key="8">
    <source>
        <dbReference type="ARBA" id="ARBA00023002"/>
    </source>
</evidence>
<sequence>MTRHVDVLIIGAGLSGIGAACHLVREQTGRSYAILERRENIGGTWDLFKYPGIRSDSDMLTFGFGFRPWIGTKVLADGGSIRQYVEDTAKEYGVTDHITFGRKVVHLAFDRATAQWTVQALIEATGETETWTADVVVGASGYYNYDEGFQPDFPGQADFQGQIVHPQHWPENLDYRGKKVVVIGSGATAITLIPSMADDVEHITMLQRSPTYIQALPSDDPVAIGFKKSRVPDAIAYKIGRARNIALQRASFQLSRTNPELSKKLILAQIRLQVGKHVDMRHFTPSYNPWDQRLCVVPNGDLFKALKSGKADIVTDRIAKFTEKGILTESGQELEADIIVTATGLNVQILGGATMTIDGEPVKMNETVAYKSVLYSDIPNFLMILGYTNASWTLKADLAAAYLCRVLNIMRDRGYTTFEVNAKPEDYAEESLMGGALTSGYIQRGDGVMPRQGARGAWKLVNNYYRDRTLMHKAPIEDGVLRFSKTGTAARAGQQQVAEAEA</sequence>
<comment type="function">
    <text evidence="12">Monooxygenase able to convert a wide range of ketones to the corresponding esters or lactones via a Baeyer-Villiger oxidation reaction. Can act on long-chain aliphatic ketones (2-hexanone to 2-dodecanone) and on aromatic ketones (phenylacetone and benzylacetone). Is also able to catalyze enantioselective sulfoxidation of methyl-p-tolylsulfide. In vivo, likely functions as a BVMO, but the exact nature of the physiological substrate(s) remains to be established.</text>
</comment>
<protein>
    <recommendedName>
        <fullName evidence="13">FAD-containing monooxygenase EthA</fullName>
    </recommendedName>
    <alternativeName>
        <fullName evidence="14">Prodrug activator EtaA</fullName>
    </alternativeName>
</protein>
<dbReference type="PANTHER" id="PTHR43872:SF1">
    <property type="entry name" value="MONOOXYGENASE, PUTATIVE (AFU_ORTHOLOGUE AFUA_8G02570)-RELATED"/>
    <property type="match status" value="1"/>
</dbReference>
<keyword evidence="10" id="KW-0472">Membrane</keyword>
<evidence type="ECO:0000256" key="6">
    <source>
        <dbReference type="ARBA" id="ARBA00022827"/>
    </source>
</evidence>
<keyword evidence="5" id="KW-0285">Flavoprotein</keyword>
<proteinExistence type="inferred from homology"/>
<evidence type="ECO:0000313" key="16">
    <source>
        <dbReference type="Proteomes" id="UP000017048"/>
    </source>
</evidence>
<comment type="subcellular location">
    <subcellularLocation>
        <location evidence="2">Cell membrane</location>
    </subcellularLocation>
</comment>
<evidence type="ECO:0000256" key="12">
    <source>
        <dbReference type="ARBA" id="ARBA00059740"/>
    </source>
</evidence>
<dbReference type="FunFam" id="3.50.50.60:FF:000228">
    <property type="entry name" value="FAD-containing monooxygenase EthA"/>
    <property type="match status" value="1"/>
</dbReference>
<keyword evidence="6" id="KW-0274">FAD</keyword>
<dbReference type="Pfam" id="PF00743">
    <property type="entry name" value="FMO-like"/>
    <property type="match status" value="1"/>
</dbReference>
<dbReference type="GO" id="GO:0005886">
    <property type="term" value="C:plasma membrane"/>
    <property type="evidence" value="ECO:0007669"/>
    <property type="project" value="UniProtKB-SubCell"/>
</dbReference>
<evidence type="ECO:0000313" key="15">
    <source>
        <dbReference type="EMBL" id="GAD85851.1"/>
    </source>
</evidence>
<dbReference type="GeneID" id="91517793"/>
<comment type="catalytic activity">
    <reaction evidence="11">
        <text>ethionamide + NADPH + O2 + H(+) = ethionamide S-oxide + NADP(+) + H2O</text>
        <dbReference type="Rhea" id="RHEA:47616"/>
        <dbReference type="ChEBI" id="CHEBI:4885"/>
        <dbReference type="ChEBI" id="CHEBI:15377"/>
        <dbReference type="ChEBI" id="CHEBI:15378"/>
        <dbReference type="ChEBI" id="CHEBI:15379"/>
        <dbReference type="ChEBI" id="CHEBI:57783"/>
        <dbReference type="ChEBI" id="CHEBI:58349"/>
        <dbReference type="ChEBI" id="CHEBI:87805"/>
    </reaction>
</comment>
<dbReference type="InterPro" id="IPR036188">
    <property type="entry name" value="FAD/NAD-bd_sf"/>
</dbReference>
<evidence type="ECO:0000256" key="9">
    <source>
        <dbReference type="ARBA" id="ARBA00023033"/>
    </source>
</evidence>
<dbReference type="FunFam" id="3.50.50.60:FF:000213">
    <property type="entry name" value="FAD-containing monooxygenase EthA"/>
    <property type="match status" value="1"/>
</dbReference>
<dbReference type="SUPFAM" id="SSF51905">
    <property type="entry name" value="FAD/NAD(P)-binding domain"/>
    <property type="match status" value="1"/>
</dbReference>
<dbReference type="EMBL" id="BAFO02000032">
    <property type="protein sequence ID" value="GAD85851.1"/>
    <property type="molecule type" value="Genomic_DNA"/>
</dbReference>
<dbReference type="RefSeq" id="WP_019047374.1">
    <property type="nucleotide sequence ID" value="NZ_BAFO02000032.1"/>
</dbReference>
<dbReference type="eggNOG" id="COG2072">
    <property type="taxonomic scope" value="Bacteria"/>
</dbReference>
<keyword evidence="4" id="KW-1003">Cell membrane</keyword>
<gene>
    <name evidence="15" type="ORF">NCAST_32_03340</name>
</gene>
<reference evidence="15 16" key="1">
    <citation type="journal article" date="2014" name="BMC Genomics">
        <title>Genome based analysis of type-I polyketide synthase and nonribosomal peptide synthetase gene clusters in seven strains of five representative Nocardia species.</title>
        <authorList>
            <person name="Komaki H."/>
            <person name="Ichikawa N."/>
            <person name="Hosoyama A."/>
            <person name="Takahashi-Nakaguchi A."/>
            <person name="Matsuzawa T."/>
            <person name="Suzuki K."/>
            <person name="Fujita N."/>
            <person name="Gonoi T."/>
        </authorList>
    </citation>
    <scope>NUCLEOTIDE SEQUENCE [LARGE SCALE GENOMIC DNA]</scope>
    <source>
        <strain evidence="15 16">NBRC 15531</strain>
    </source>
</reference>
<dbReference type="InterPro" id="IPR020946">
    <property type="entry name" value="Flavin_mOase-like"/>
</dbReference>
<evidence type="ECO:0000256" key="13">
    <source>
        <dbReference type="ARBA" id="ARBA00073152"/>
    </source>
</evidence>
<dbReference type="GO" id="GO:0050660">
    <property type="term" value="F:flavin adenine dinucleotide binding"/>
    <property type="evidence" value="ECO:0007669"/>
    <property type="project" value="InterPro"/>
</dbReference>
<accession>U5EHI0</accession>
<dbReference type="Gene3D" id="3.50.50.60">
    <property type="entry name" value="FAD/NAD(P)-binding domain"/>
    <property type="match status" value="2"/>
</dbReference>
<dbReference type="PRINTS" id="PR00469">
    <property type="entry name" value="PNDRDTASEII"/>
</dbReference>
<keyword evidence="8" id="KW-0560">Oxidoreductase</keyword>
<dbReference type="Pfam" id="PF13450">
    <property type="entry name" value="NAD_binding_8"/>
    <property type="match status" value="1"/>
</dbReference>
<comment type="cofactor">
    <cofactor evidence="1">
        <name>FAD</name>
        <dbReference type="ChEBI" id="CHEBI:57692"/>
    </cofactor>
</comment>
<evidence type="ECO:0000256" key="10">
    <source>
        <dbReference type="ARBA" id="ARBA00023136"/>
    </source>
</evidence>
<keyword evidence="7" id="KW-0521">NADP</keyword>
<evidence type="ECO:0000256" key="2">
    <source>
        <dbReference type="ARBA" id="ARBA00004236"/>
    </source>
</evidence>
<name>U5EHI0_NOCAS</name>
<evidence type="ECO:0000256" key="1">
    <source>
        <dbReference type="ARBA" id="ARBA00001974"/>
    </source>
</evidence>
<keyword evidence="16" id="KW-1185">Reference proteome</keyword>
<dbReference type="AlphaFoldDB" id="U5EHI0"/>
<dbReference type="PANTHER" id="PTHR43872">
    <property type="entry name" value="MONOOXYGENASE, PUTATIVE (AFU_ORTHOLOGUE AFUA_8G02570)-RELATED"/>
    <property type="match status" value="1"/>
</dbReference>
<dbReference type="GO" id="GO:0004499">
    <property type="term" value="F:N,N-dimethylaniline monooxygenase activity"/>
    <property type="evidence" value="ECO:0007669"/>
    <property type="project" value="InterPro"/>
</dbReference>
<dbReference type="STRING" id="1824.SAMN05444423_102772"/>
<evidence type="ECO:0000256" key="11">
    <source>
        <dbReference type="ARBA" id="ARBA00051124"/>
    </source>
</evidence>
<comment type="similarity">
    <text evidence="3">Belongs to the FAD-binding monooxygenase family.</text>
</comment>
<dbReference type="GO" id="GO:0050661">
    <property type="term" value="F:NADP binding"/>
    <property type="evidence" value="ECO:0007669"/>
    <property type="project" value="InterPro"/>
</dbReference>
<dbReference type="Proteomes" id="UP000017048">
    <property type="component" value="Unassembled WGS sequence"/>
</dbReference>
<evidence type="ECO:0000256" key="3">
    <source>
        <dbReference type="ARBA" id="ARBA00010139"/>
    </source>
</evidence>
<evidence type="ECO:0000256" key="14">
    <source>
        <dbReference type="ARBA" id="ARBA00078392"/>
    </source>
</evidence>
<keyword evidence="9 15" id="KW-0503">Monooxygenase</keyword>
<comment type="caution">
    <text evidence="15">The sequence shown here is derived from an EMBL/GenBank/DDBJ whole genome shotgun (WGS) entry which is preliminary data.</text>
</comment>